<feature type="coiled-coil region" evidence="1">
    <location>
        <begin position="101"/>
        <end position="135"/>
    </location>
</feature>
<protein>
    <submittedName>
        <fullName evidence="2">Uncharacterized protein</fullName>
    </submittedName>
</protein>
<proteinExistence type="predicted"/>
<evidence type="ECO:0000313" key="3">
    <source>
        <dbReference type="Proteomes" id="UP000054495"/>
    </source>
</evidence>
<name>A0A0D6M7Z6_9BILA</name>
<evidence type="ECO:0000256" key="1">
    <source>
        <dbReference type="SAM" id="Coils"/>
    </source>
</evidence>
<keyword evidence="3" id="KW-1185">Reference proteome</keyword>
<accession>A0A0D6M7Z6</accession>
<gene>
    <name evidence="2" type="ORF">ANCCEY_00647</name>
</gene>
<dbReference type="GO" id="GO:0007030">
    <property type="term" value="P:Golgi organization"/>
    <property type="evidence" value="ECO:0007669"/>
    <property type="project" value="InterPro"/>
</dbReference>
<dbReference type="EMBL" id="KE124782">
    <property type="protein sequence ID" value="EPB80245.1"/>
    <property type="molecule type" value="Genomic_DNA"/>
</dbReference>
<reference evidence="2 3" key="1">
    <citation type="submission" date="2013-05" db="EMBL/GenBank/DDBJ databases">
        <title>Draft genome of the parasitic nematode Anyclostoma ceylanicum.</title>
        <authorList>
            <person name="Mitreva M."/>
        </authorList>
    </citation>
    <scope>NUCLEOTIDE SEQUENCE [LARGE SCALE GENOMIC DNA]</scope>
</reference>
<dbReference type="PANTHER" id="PTHR13066">
    <property type="entry name" value="BASIC LEUCINE ZIPPER NUCLEAR FACTOR 1 BLZF1 PROTEIN"/>
    <property type="match status" value="1"/>
</dbReference>
<evidence type="ECO:0000313" key="2">
    <source>
        <dbReference type="EMBL" id="EPB80245.1"/>
    </source>
</evidence>
<dbReference type="PANTHER" id="PTHR13066:SF2">
    <property type="entry name" value="GOLGIN-45"/>
    <property type="match status" value="1"/>
</dbReference>
<organism evidence="2 3">
    <name type="scientific">Ancylostoma ceylanicum</name>
    <dbReference type="NCBI Taxonomy" id="53326"/>
    <lineage>
        <taxon>Eukaryota</taxon>
        <taxon>Metazoa</taxon>
        <taxon>Ecdysozoa</taxon>
        <taxon>Nematoda</taxon>
        <taxon>Chromadorea</taxon>
        <taxon>Rhabditida</taxon>
        <taxon>Rhabditina</taxon>
        <taxon>Rhabditomorpha</taxon>
        <taxon>Strongyloidea</taxon>
        <taxon>Ancylostomatidae</taxon>
        <taxon>Ancylostomatinae</taxon>
        <taxon>Ancylostoma</taxon>
    </lineage>
</organism>
<sequence>MDLVDLYHAHDYHVSFHDDDELVGKFAENNVPTAKESLKMKKPRFVPWEPYKAAPSADRKGEAPRELPQLIPYGTGLVDENSNKQTVGANILVDARRCREKIEESEQVLALKKQLSELKSELELERKLNVELKRLMVATISDELQGQVQALTEDKIRLAHRVQEFSEKLTVEDEQVDQLRIDRDVWKCKFLAQSIRTDELTYRSEVLIGMLRDAQRIVRSVCDSNPTTNADAKYFAKLDLQSLIHRSPCEERLRKKGPNYENVTISCCRNCSGRQMPDWFLNPIKFYSKFFTPVPYVSYVSSEREARELLRHPLSAVHQRMSSRSAIPANRALADFFPLASILHF</sequence>
<dbReference type="GO" id="GO:0000139">
    <property type="term" value="C:Golgi membrane"/>
    <property type="evidence" value="ECO:0007669"/>
    <property type="project" value="TreeGrafter"/>
</dbReference>
<dbReference type="InterPro" id="IPR027095">
    <property type="entry name" value="Golgin-45"/>
</dbReference>
<dbReference type="GO" id="GO:0043001">
    <property type="term" value="P:Golgi to plasma membrane protein transport"/>
    <property type="evidence" value="ECO:0007669"/>
    <property type="project" value="InterPro"/>
</dbReference>
<dbReference type="AlphaFoldDB" id="A0A0D6M7Z6"/>
<keyword evidence="1" id="KW-0175">Coiled coil</keyword>
<dbReference type="Proteomes" id="UP000054495">
    <property type="component" value="Unassembled WGS sequence"/>
</dbReference>